<name>A0AA88DR12_FICCA</name>
<proteinExistence type="predicted"/>
<dbReference type="AlphaFoldDB" id="A0AA88DR12"/>
<comment type="caution">
    <text evidence="1">The sequence shown here is derived from an EMBL/GenBank/DDBJ whole genome shotgun (WGS) entry which is preliminary data.</text>
</comment>
<dbReference type="EMBL" id="BTGU01000094">
    <property type="protein sequence ID" value="GMN60047.1"/>
    <property type="molecule type" value="Genomic_DNA"/>
</dbReference>
<reference evidence="1" key="1">
    <citation type="submission" date="2023-07" db="EMBL/GenBank/DDBJ databases">
        <title>draft genome sequence of fig (Ficus carica).</title>
        <authorList>
            <person name="Takahashi T."/>
            <person name="Nishimura K."/>
        </authorList>
    </citation>
    <scope>NUCLEOTIDE SEQUENCE</scope>
</reference>
<sequence length="96" mass="10836">MVVPVFSHDFARADHQSHKQCPNSHYSARKRRENEGIAAMAGDGGSKPLLRARQEASGHSWAHGSQQYSDLFEASFSRFRSPFYQIAMHLSNSEQD</sequence>
<accession>A0AA88DR12</accession>
<dbReference type="Proteomes" id="UP001187192">
    <property type="component" value="Unassembled WGS sequence"/>
</dbReference>
<protein>
    <submittedName>
        <fullName evidence="1">Uncharacterized protein</fullName>
    </submittedName>
</protein>
<organism evidence="1 2">
    <name type="scientific">Ficus carica</name>
    <name type="common">Common fig</name>
    <dbReference type="NCBI Taxonomy" id="3494"/>
    <lineage>
        <taxon>Eukaryota</taxon>
        <taxon>Viridiplantae</taxon>
        <taxon>Streptophyta</taxon>
        <taxon>Embryophyta</taxon>
        <taxon>Tracheophyta</taxon>
        <taxon>Spermatophyta</taxon>
        <taxon>Magnoliopsida</taxon>
        <taxon>eudicotyledons</taxon>
        <taxon>Gunneridae</taxon>
        <taxon>Pentapetalae</taxon>
        <taxon>rosids</taxon>
        <taxon>fabids</taxon>
        <taxon>Rosales</taxon>
        <taxon>Moraceae</taxon>
        <taxon>Ficeae</taxon>
        <taxon>Ficus</taxon>
    </lineage>
</organism>
<evidence type="ECO:0000313" key="2">
    <source>
        <dbReference type="Proteomes" id="UP001187192"/>
    </source>
</evidence>
<gene>
    <name evidence="1" type="ORF">TIFTF001_029138</name>
</gene>
<dbReference type="Gramene" id="FCD_00025893-RA">
    <property type="protein sequence ID" value="FCD_00025893-RA:cds"/>
    <property type="gene ID" value="FCD_00025893"/>
</dbReference>
<evidence type="ECO:0000313" key="1">
    <source>
        <dbReference type="EMBL" id="GMN60047.1"/>
    </source>
</evidence>
<keyword evidence="2" id="KW-1185">Reference proteome</keyword>